<feature type="transmembrane region" description="Helical" evidence="1">
    <location>
        <begin position="36"/>
        <end position="55"/>
    </location>
</feature>
<evidence type="ECO:0000313" key="2">
    <source>
        <dbReference type="EMBL" id="RHN71536.1"/>
    </source>
</evidence>
<dbReference type="Proteomes" id="UP000265566">
    <property type="component" value="Chromosome 2"/>
</dbReference>
<reference evidence="2" key="1">
    <citation type="journal article" date="2018" name="Nat. Plants">
        <title>Whole-genome landscape of Medicago truncatula symbiotic genes.</title>
        <authorList>
            <person name="Pecrix Y."/>
            <person name="Gamas P."/>
            <person name="Carrere S."/>
        </authorList>
    </citation>
    <scope>NUCLEOTIDE SEQUENCE</scope>
    <source>
        <tissue evidence="2">Leaves</tissue>
    </source>
</reference>
<feature type="transmembrane region" description="Helical" evidence="1">
    <location>
        <begin position="61"/>
        <end position="77"/>
    </location>
</feature>
<comment type="caution">
    <text evidence="2">The sequence shown here is derived from an EMBL/GenBank/DDBJ whole genome shotgun (WGS) entry which is preliminary data.</text>
</comment>
<keyword evidence="1" id="KW-0812">Transmembrane</keyword>
<keyword evidence="1" id="KW-1133">Transmembrane helix</keyword>
<proteinExistence type="predicted"/>
<dbReference type="EMBL" id="PSQE01000002">
    <property type="protein sequence ID" value="RHN71536.1"/>
    <property type="molecule type" value="Genomic_DNA"/>
</dbReference>
<organism evidence="2">
    <name type="scientific">Medicago truncatula</name>
    <name type="common">Barrel medic</name>
    <name type="synonym">Medicago tribuloides</name>
    <dbReference type="NCBI Taxonomy" id="3880"/>
    <lineage>
        <taxon>Eukaryota</taxon>
        <taxon>Viridiplantae</taxon>
        <taxon>Streptophyta</taxon>
        <taxon>Embryophyta</taxon>
        <taxon>Tracheophyta</taxon>
        <taxon>Spermatophyta</taxon>
        <taxon>Magnoliopsida</taxon>
        <taxon>eudicotyledons</taxon>
        <taxon>Gunneridae</taxon>
        <taxon>Pentapetalae</taxon>
        <taxon>rosids</taxon>
        <taxon>fabids</taxon>
        <taxon>Fabales</taxon>
        <taxon>Fabaceae</taxon>
        <taxon>Papilionoideae</taxon>
        <taxon>50 kb inversion clade</taxon>
        <taxon>NPAAA clade</taxon>
        <taxon>Hologalegina</taxon>
        <taxon>IRL clade</taxon>
        <taxon>Trifolieae</taxon>
        <taxon>Medicago</taxon>
    </lineage>
</organism>
<protein>
    <recommendedName>
        <fullName evidence="3">Transmembrane protein</fullName>
    </recommendedName>
</protein>
<gene>
    <name evidence="2" type="ORF">MtrunA17_Chr2g0277931</name>
</gene>
<dbReference type="Gramene" id="rna7147">
    <property type="protein sequence ID" value="RHN71536.1"/>
    <property type="gene ID" value="gene7147"/>
</dbReference>
<evidence type="ECO:0000256" key="1">
    <source>
        <dbReference type="SAM" id="Phobius"/>
    </source>
</evidence>
<sequence length="78" mass="9307">MYCMRQINLKFEGKKNICQKHVLTTKRSERCLSSELVVGVGALILPLLICLSSFMWLHIYIYIYIYIYTYIYIYISIN</sequence>
<keyword evidence="1" id="KW-0472">Membrane</keyword>
<accession>A0A396J0J0</accession>
<evidence type="ECO:0008006" key="3">
    <source>
        <dbReference type="Google" id="ProtNLM"/>
    </source>
</evidence>
<name>A0A396J0J0_MEDTR</name>
<dbReference type="AlphaFoldDB" id="A0A396J0J0"/>